<organism evidence="8 9">
    <name type="scientific">Andalucia godoyi</name>
    <name type="common">Flagellate</name>
    <dbReference type="NCBI Taxonomy" id="505711"/>
    <lineage>
        <taxon>Eukaryota</taxon>
        <taxon>Discoba</taxon>
        <taxon>Jakobida</taxon>
        <taxon>Andalucina</taxon>
        <taxon>Andaluciidae</taxon>
        <taxon>Andalucia</taxon>
    </lineage>
</organism>
<sequence>MIPGARPASSILLTAPLCRFPSSFLSSKNAASCDYRVLMLQRSSKSKFFPSSYVFPGGAVDAQDFATPYVSSSSTPFLESSSLASRPAVMQPGKNGSADAVGKKQVSADAFRVSAIRELFEESGYLYGSEIREEIGDARSKKTMDRDAVHAGSQRFAAELAQSRKSLDLGSLFPISRWITPFQEYDTRRFDCVFYAAPLHDEHAVADGSRCSSILDIQHDNVETVDTLWISPAEALRRCERGEIMLPPPTHSLLSWMDHFPRHADWKTAVARLRPETADSPSRYFLGLPNVSEFATILPALIAVPGAHRCDPTNKYFGVSKVLIFPGDSAYEECQKIGLENPQHVWDSVPREGLTVHRIIWRAPALYTVLRSSL</sequence>
<comment type="cofactor">
    <cofactor evidence="1">
        <name>Mn(2+)</name>
        <dbReference type="ChEBI" id="CHEBI:29035"/>
    </cofactor>
</comment>
<evidence type="ECO:0000256" key="1">
    <source>
        <dbReference type="ARBA" id="ARBA00001936"/>
    </source>
</evidence>
<comment type="cofactor">
    <cofactor evidence="2">
        <name>Mg(2+)</name>
        <dbReference type="ChEBI" id="CHEBI:18420"/>
    </cofactor>
</comment>
<dbReference type="Gene3D" id="3.90.79.10">
    <property type="entry name" value="Nucleoside Triphosphate Pyrophosphohydrolase"/>
    <property type="match status" value="1"/>
</dbReference>
<evidence type="ECO:0000313" key="9">
    <source>
        <dbReference type="Proteomes" id="UP000799049"/>
    </source>
</evidence>
<keyword evidence="9" id="KW-1185">Reference proteome</keyword>
<keyword evidence="4" id="KW-0378">Hydrolase</keyword>
<evidence type="ECO:0000256" key="6">
    <source>
        <dbReference type="ARBA" id="ARBA00023211"/>
    </source>
</evidence>
<accession>A0A8K0AI91</accession>
<dbReference type="GO" id="GO:0005739">
    <property type="term" value="C:mitochondrion"/>
    <property type="evidence" value="ECO:0007669"/>
    <property type="project" value="TreeGrafter"/>
</dbReference>
<dbReference type="AlphaFoldDB" id="A0A8K0AI91"/>
<dbReference type="InterPro" id="IPR015797">
    <property type="entry name" value="NUDIX_hydrolase-like_dom_sf"/>
</dbReference>
<reference evidence="8" key="1">
    <citation type="submission" date="2019-09" db="EMBL/GenBank/DDBJ databases">
        <title>The Mitochondrial Proteome of the Jakobid, Andalucia godoyi, a Protist With the Most Gene-Rich and Bacteria-Like Mitochondrial Genome.</title>
        <authorList>
            <person name="Gray M.W."/>
            <person name="Burger G."/>
            <person name="Derelle R."/>
            <person name="Klimes V."/>
            <person name="Leger M."/>
            <person name="Sarrasin M."/>
            <person name="Vlcek C."/>
            <person name="Roger A.J."/>
            <person name="Elias M."/>
            <person name="Lang B.F."/>
        </authorList>
    </citation>
    <scope>NUCLEOTIDE SEQUENCE</scope>
    <source>
        <strain evidence="8">And28</strain>
    </source>
</reference>
<dbReference type="PANTHER" id="PTHR12318">
    <property type="entry name" value="TESTOSTERONE-REGULATED PROTEIN RP2"/>
    <property type="match status" value="1"/>
</dbReference>
<protein>
    <submittedName>
        <fullName evidence="8">Conserved uncharacterized mitochondrial protein</fullName>
    </submittedName>
</protein>
<dbReference type="PROSITE" id="PS51462">
    <property type="entry name" value="NUDIX"/>
    <property type="match status" value="1"/>
</dbReference>
<evidence type="ECO:0000256" key="3">
    <source>
        <dbReference type="ARBA" id="ARBA00022723"/>
    </source>
</evidence>
<name>A0A8K0AI91_ANDGO</name>
<dbReference type="GO" id="GO:0046872">
    <property type="term" value="F:metal ion binding"/>
    <property type="evidence" value="ECO:0007669"/>
    <property type="project" value="UniProtKB-KW"/>
</dbReference>
<dbReference type="GO" id="GO:0016818">
    <property type="term" value="F:hydrolase activity, acting on acid anhydrides, in phosphorus-containing anhydrides"/>
    <property type="evidence" value="ECO:0007669"/>
    <property type="project" value="InterPro"/>
</dbReference>
<dbReference type="SUPFAM" id="SSF55811">
    <property type="entry name" value="Nudix"/>
    <property type="match status" value="1"/>
</dbReference>
<evidence type="ECO:0000256" key="5">
    <source>
        <dbReference type="ARBA" id="ARBA00022842"/>
    </source>
</evidence>
<evidence type="ECO:0000313" key="8">
    <source>
        <dbReference type="EMBL" id="KAF0852445.1"/>
    </source>
</evidence>
<dbReference type="OrthoDB" id="1695362at2759"/>
<keyword evidence="3" id="KW-0479">Metal-binding</keyword>
<dbReference type="InterPro" id="IPR000086">
    <property type="entry name" value="NUDIX_hydrolase_dom"/>
</dbReference>
<keyword evidence="6" id="KW-0464">Manganese</keyword>
<keyword evidence="5" id="KW-0460">Magnesium</keyword>
<dbReference type="Proteomes" id="UP000799049">
    <property type="component" value="Unassembled WGS sequence"/>
</dbReference>
<evidence type="ECO:0000256" key="2">
    <source>
        <dbReference type="ARBA" id="ARBA00001946"/>
    </source>
</evidence>
<dbReference type="InterPro" id="IPR039121">
    <property type="entry name" value="NUDT19"/>
</dbReference>
<dbReference type="EMBL" id="VRVR01000036">
    <property type="protein sequence ID" value="KAF0852445.1"/>
    <property type="molecule type" value="Genomic_DNA"/>
</dbReference>
<dbReference type="PANTHER" id="PTHR12318:SF0">
    <property type="entry name" value="ACYL-COENZYME A DIPHOSPHATASE NUDT19"/>
    <property type="match status" value="1"/>
</dbReference>
<proteinExistence type="predicted"/>
<evidence type="ECO:0000256" key="4">
    <source>
        <dbReference type="ARBA" id="ARBA00022801"/>
    </source>
</evidence>
<evidence type="ECO:0000259" key="7">
    <source>
        <dbReference type="PROSITE" id="PS51462"/>
    </source>
</evidence>
<feature type="domain" description="Nudix hydrolase" evidence="7">
    <location>
        <begin position="4"/>
        <end position="252"/>
    </location>
</feature>
<gene>
    <name evidence="8" type="ORF">ANDGO_00348</name>
</gene>
<comment type="caution">
    <text evidence="8">The sequence shown here is derived from an EMBL/GenBank/DDBJ whole genome shotgun (WGS) entry which is preliminary data.</text>
</comment>
<dbReference type="CDD" id="cd18870">
    <property type="entry name" value="NUDIX_AcylCoAdiphos_Nudt19"/>
    <property type="match status" value="1"/>
</dbReference>